<dbReference type="RefSeq" id="WP_349178750.1">
    <property type="nucleotide sequence ID" value="NZ_JBBNIB010000059.1"/>
</dbReference>
<evidence type="ECO:0000313" key="4">
    <source>
        <dbReference type="Proteomes" id="UP001439984"/>
    </source>
</evidence>
<feature type="domain" description="HTH cro/C1-type" evidence="2">
    <location>
        <begin position="15"/>
        <end position="70"/>
    </location>
</feature>
<dbReference type="CDD" id="cd00093">
    <property type="entry name" value="HTH_XRE"/>
    <property type="match status" value="1"/>
</dbReference>
<dbReference type="Gene3D" id="1.10.260.40">
    <property type="entry name" value="lambda repressor-like DNA-binding domains"/>
    <property type="match status" value="1"/>
</dbReference>
<name>A0ABV1IJ48_9FIRM</name>
<dbReference type="SUPFAM" id="SSF47413">
    <property type="entry name" value="lambda repressor-like DNA-binding domains"/>
    <property type="match status" value="1"/>
</dbReference>
<dbReference type="InterPro" id="IPR050807">
    <property type="entry name" value="TransReg_Diox_bact_type"/>
</dbReference>
<dbReference type="InterPro" id="IPR001387">
    <property type="entry name" value="Cro/C1-type_HTH"/>
</dbReference>
<reference evidence="3 4" key="1">
    <citation type="submission" date="2024-04" db="EMBL/GenBank/DDBJ databases">
        <title>Human intestinal bacterial collection.</title>
        <authorList>
            <person name="Pauvert C."/>
            <person name="Hitch T.C.A."/>
            <person name="Clavel T."/>
        </authorList>
    </citation>
    <scope>NUCLEOTIDE SEQUENCE [LARGE SCALE GENOMIC DNA]</scope>
    <source>
        <strain evidence="3 4">CLA-AA-H236</strain>
    </source>
</reference>
<dbReference type="PROSITE" id="PS50943">
    <property type="entry name" value="HTH_CROC1"/>
    <property type="match status" value="1"/>
</dbReference>
<dbReference type="InterPro" id="IPR010982">
    <property type="entry name" value="Lambda_DNA-bd_dom_sf"/>
</dbReference>
<keyword evidence="4" id="KW-1185">Reference proteome</keyword>
<evidence type="ECO:0000259" key="2">
    <source>
        <dbReference type="PROSITE" id="PS50943"/>
    </source>
</evidence>
<keyword evidence="1" id="KW-0238">DNA-binding</keyword>
<comment type="caution">
    <text evidence="3">The sequence shown here is derived from an EMBL/GenBank/DDBJ whole genome shotgun (WGS) entry which is preliminary data.</text>
</comment>
<evidence type="ECO:0000256" key="1">
    <source>
        <dbReference type="ARBA" id="ARBA00023125"/>
    </source>
</evidence>
<dbReference type="PANTHER" id="PTHR46797">
    <property type="entry name" value="HTH-TYPE TRANSCRIPTIONAL REGULATOR"/>
    <property type="match status" value="1"/>
</dbReference>
<sequence>GGATMNIKLTLGERLKDLRVERNLKLEALAEQTGLSKSALSKYESDDVTDLSIYAVTTLAEFYGVTTDYLLGVTENKKRSDAVLSDLHLSDGVVDVLRNGRFNHRLLCELLEHPDFSRWMTDLEICVDGLVSDRIRDMNAMVEATRQELEKRYHADTEDLTMRTLKAAQINEDEYFGRILYDELEAILKQIKAAHGTDKTTSDGAAIEQARKQLENAQKFEGSPLEKKMNVLMGQIGIDYSKLTKEEQMTLLRVFNKSSMLKHRTKAGMRGKYRR</sequence>
<protein>
    <submittedName>
        <fullName evidence="3">Helix-turn-helix transcriptional regulator</fullName>
    </submittedName>
</protein>
<proteinExistence type="predicted"/>
<organism evidence="3 4">
    <name type="scientific">Faecalibacterium longum</name>
    <dbReference type="NCBI Taxonomy" id="1851428"/>
    <lineage>
        <taxon>Bacteria</taxon>
        <taxon>Bacillati</taxon>
        <taxon>Bacillota</taxon>
        <taxon>Clostridia</taxon>
        <taxon>Eubacteriales</taxon>
        <taxon>Oscillospiraceae</taxon>
        <taxon>Faecalibacterium</taxon>
    </lineage>
</organism>
<gene>
    <name evidence="3" type="ORF">AAAU72_01350</name>
</gene>
<dbReference type="PANTHER" id="PTHR46797:SF1">
    <property type="entry name" value="METHYLPHOSPHONATE SYNTHASE"/>
    <property type="match status" value="1"/>
</dbReference>
<evidence type="ECO:0000313" key="3">
    <source>
        <dbReference type="EMBL" id="MEQ2686833.1"/>
    </source>
</evidence>
<dbReference type="Pfam" id="PF12844">
    <property type="entry name" value="HTH_19"/>
    <property type="match status" value="1"/>
</dbReference>
<dbReference type="SMART" id="SM00530">
    <property type="entry name" value="HTH_XRE"/>
    <property type="match status" value="1"/>
</dbReference>
<dbReference type="EMBL" id="JBBNIB010000059">
    <property type="protein sequence ID" value="MEQ2686833.1"/>
    <property type="molecule type" value="Genomic_DNA"/>
</dbReference>
<feature type="non-terminal residue" evidence="3">
    <location>
        <position position="1"/>
    </location>
</feature>
<accession>A0ABV1IJ48</accession>
<dbReference type="Proteomes" id="UP001439984">
    <property type="component" value="Unassembled WGS sequence"/>
</dbReference>